<reference evidence="1 2" key="1">
    <citation type="submission" date="2019-12" db="EMBL/GenBank/DDBJ databases">
        <title>Isolation and characterization of three novel carbon monoxide-oxidizing members of Halobacteria from salione crusts and soils.</title>
        <authorList>
            <person name="Myers M.R."/>
            <person name="King G.M."/>
        </authorList>
    </citation>
    <scope>NUCLEOTIDE SEQUENCE [LARGE SCALE GENOMIC DNA]</scope>
    <source>
        <strain evidence="1 2">PCN9</strain>
    </source>
</reference>
<dbReference type="InterPro" id="IPR050179">
    <property type="entry name" value="Trans_hexapeptide_repeat"/>
</dbReference>
<gene>
    <name evidence="1" type="ORF">GRX66_14270</name>
</gene>
<dbReference type="PANTHER" id="PTHR43300">
    <property type="entry name" value="ACETYLTRANSFERASE"/>
    <property type="match status" value="1"/>
</dbReference>
<dbReference type="Proteomes" id="UP000471521">
    <property type="component" value="Unassembled WGS sequence"/>
</dbReference>
<keyword evidence="2" id="KW-1185">Reference proteome</keyword>
<dbReference type="InterPro" id="IPR011004">
    <property type="entry name" value="Trimer_LpxA-like_sf"/>
</dbReference>
<dbReference type="EMBL" id="WUUU01000142">
    <property type="protein sequence ID" value="MXR21715.1"/>
    <property type="molecule type" value="Genomic_DNA"/>
</dbReference>
<protein>
    <submittedName>
        <fullName evidence="1">UDP-3-O-(3-hydroxymyristoyl)glucosamine N-acyltransferase</fullName>
    </submittedName>
</protein>
<dbReference type="Gene3D" id="2.160.10.10">
    <property type="entry name" value="Hexapeptide repeat proteins"/>
    <property type="match status" value="1"/>
</dbReference>
<sequence length="104" mass="10344">GPNTSIDRAVFGETRVRRGAKLSANVHVAHQAEVGADATVAYGCGFAGGATVGDRTTVHPHVSVATDVEVGADAELGMHATVLDDVSAGALVVGSPAEPVGDEP</sequence>
<name>A0A6B0SJ78_9EURY</name>
<dbReference type="AlphaFoldDB" id="A0A6B0SJ78"/>
<accession>A0A6B0SJ78</accession>
<organism evidence="1 2">
    <name type="scientific">Halobacterium bonnevillei</name>
    <dbReference type="NCBI Taxonomy" id="2692200"/>
    <lineage>
        <taxon>Archaea</taxon>
        <taxon>Methanobacteriati</taxon>
        <taxon>Methanobacteriota</taxon>
        <taxon>Stenosarchaea group</taxon>
        <taxon>Halobacteria</taxon>
        <taxon>Halobacteriales</taxon>
        <taxon>Halobacteriaceae</taxon>
        <taxon>Halobacterium</taxon>
    </lineage>
</organism>
<dbReference type="SUPFAM" id="SSF51161">
    <property type="entry name" value="Trimeric LpxA-like enzymes"/>
    <property type="match status" value="1"/>
</dbReference>
<dbReference type="GO" id="GO:0016746">
    <property type="term" value="F:acyltransferase activity"/>
    <property type="evidence" value="ECO:0007669"/>
    <property type="project" value="UniProtKB-KW"/>
</dbReference>
<proteinExistence type="predicted"/>
<comment type="caution">
    <text evidence="1">The sequence shown here is derived from an EMBL/GenBank/DDBJ whole genome shotgun (WGS) entry which is preliminary data.</text>
</comment>
<keyword evidence="1" id="KW-0808">Transferase</keyword>
<keyword evidence="1" id="KW-0012">Acyltransferase</keyword>
<evidence type="ECO:0000313" key="2">
    <source>
        <dbReference type="Proteomes" id="UP000471521"/>
    </source>
</evidence>
<evidence type="ECO:0000313" key="1">
    <source>
        <dbReference type="EMBL" id="MXR21715.1"/>
    </source>
</evidence>
<feature type="non-terminal residue" evidence="1">
    <location>
        <position position="1"/>
    </location>
</feature>